<accession>A0A3N4N1E8</accession>
<organism evidence="1 2">
    <name type="scientific">Neisseria weixii</name>
    <dbReference type="NCBI Taxonomy" id="1853276"/>
    <lineage>
        <taxon>Bacteria</taxon>
        <taxon>Pseudomonadati</taxon>
        <taxon>Pseudomonadota</taxon>
        <taxon>Betaproteobacteria</taxon>
        <taxon>Neisseriales</taxon>
        <taxon>Neisseriaceae</taxon>
        <taxon>Neisseria</taxon>
    </lineage>
</organism>
<dbReference type="AlphaFoldDB" id="A0A3N4N1E8"/>
<dbReference type="Proteomes" id="UP000272412">
    <property type="component" value="Unassembled WGS sequence"/>
</dbReference>
<name>A0A3N4N1E8_9NEIS</name>
<dbReference type="EMBL" id="RPFL01000009">
    <property type="protein sequence ID" value="RPD89155.1"/>
    <property type="molecule type" value="Genomic_DNA"/>
</dbReference>
<sequence>MKERSPSRIFCSPDKINVTVVYSEITSILTGGSAVCNMIPLKGCKTRLIKGLNMPDDGFSSGGIHNKIF</sequence>
<keyword evidence="2" id="KW-1185">Reference proteome</keyword>
<comment type="caution">
    <text evidence="1">The sequence shown here is derived from an EMBL/GenBank/DDBJ whole genome shotgun (WGS) entry which is preliminary data.</text>
</comment>
<proteinExistence type="predicted"/>
<reference evidence="1 2" key="1">
    <citation type="submission" date="2018-11" db="EMBL/GenBank/DDBJ databases">
        <title>Neisseria weixii sp. nov. isolated from the rectal contents of plateau pika (Ochotona cruzoniae).</title>
        <authorList>
            <person name="Zhang G."/>
        </authorList>
    </citation>
    <scope>NUCLEOTIDE SEQUENCE [LARGE SCALE GENOMIC DNA]</scope>
    <source>
        <strain evidence="1 2">10009</strain>
    </source>
</reference>
<protein>
    <submittedName>
        <fullName evidence="1">Uncharacterized protein</fullName>
    </submittedName>
</protein>
<evidence type="ECO:0000313" key="1">
    <source>
        <dbReference type="EMBL" id="RPD89155.1"/>
    </source>
</evidence>
<evidence type="ECO:0000313" key="2">
    <source>
        <dbReference type="Proteomes" id="UP000272412"/>
    </source>
</evidence>
<gene>
    <name evidence="1" type="ORF">EGK74_04710</name>
</gene>